<protein>
    <submittedName>
        <fullName evidence="5">TetR family transcriptional regulator</fullName>
    </submittedName>
</protein>
<evidence type="ECO:0000256" key="1">
    <source>
        <dbReference type="ARBA" id="ARBA00022491"/>
    </source>
</evidence>
<keyword evidence="6" id="KW-1185">Reference proteome</keyword>
<dbReference type="InterPro" id="IPR050624">
    <property type="entry name" value="HTH-type_Tx_Regulator"/>
</dbReference>
<evidence type="ECO:0000313" key="5">
    <source>
        <dbReference type="EMBL" id="GGI17363.1"/>
    </source>
</evidence>
<organism evidence="5 6">
    <name type="scientific">Gottfriedia solisilvae</name>
    <dbReference type="NCBI Taxonomy" id="1516104"/>
    <lineage>
        <taxon>Bacteria</taxon>
        <taxon>Bacillati</taxon>
        <taxon>Bacillota</taxon>
        <taxon>Bacilli</taxon>
        <taxon>Bacillales</taxon>
        <taxon>Bacillaceae</taxon>
        <taxon>Gottfriedia</taxon>
    </lineage>
</organism>
<dbReference type="EMBL" id="BMHB01000003">
    <property type="protein sequence ID" value="GGI17363.1"/>
    <property type="molecule type" value="Genomic_DNA"/>
</dbReference>
<dbReference type="PANTHER" id="PTHR43479">
    <property type="entry name" value="ACREF/ENVCD OPERON REPRESSOR-RELATED"/>
    <property type="match status" value="1"/>
</dbReference>
<dbReference type="AlphaFoldDB" id="A0A8J3ANY2"/>
<dbReference type="OrthoDB" id="9810250at2"/>
<feature type="DNA-binding region" description="H-T-H motif" evidence="3">
    <location>
        <begin position="37"/>
        <end position="56"/>
    </location>
</feature>
<dbReference type="Pfam" id="PF14278">
    <property type="entry name" value="TetR_C_8"/>
    <property type="match status" value="1"/>
</dbReference>
<dbReference type="RefSeq" id="WP_088002142.1">
    <property type="nucleotide sequence ID" value="NZ_BMHB01000003.1"/>
</dbReference>
<evidence type="ECO:0000256" key="2">
    <source>
        <dbReference type="ARBA" id="ARBA00023125"/>
    </source>
</evidence>
<reference evidence="6" key="1">
    <citation type="journal article" date="2019" name="Int. J. Syst. Evol. Microbiol.">
        <title>The Global Catalogue of Microorganisms (GCM) 10K type strain sequencing project: providing services to taxonomists for standard genome sequencing and annotation.</title>
        <authorList>
            <consortium name="The Broad Institute Genomics Platform"/>
            <consortium name="The Broad Institute Genome Sequencing Center for Infectious Disease"/>
            <person name="Wu L."/>
            <person name="Ma J."/>
        </authorList>
    </citation>
    <scope>NUCLEOTIDE SEQUENCE [LARGE SCALE GENOMIC DNA]</scope>
    <source>
        <strain evidence="6">CGMCC 1.14993</strain>
    </source>
</reference>
<evidence type="ECO:0000259" key="4">
    <source>
        <dbReference type="PROSITE" id="PS50977"/>
    </source>
</evidence>
<name>A0A8J3ANY2_9BACI</name>
<evidence type="ECO:0000256" key="3">
    <source>
        <dbReference type="PROSITE-ProRule" id="PRU00335"/>
    </source>
</evidence>
<gene>
    <name evidence="5" type="ORF">GCM10007380_37570</name>
</gene>
<dbReference type="InterPro" id="IPR039532">
    <property type="entry name" value="TetR_C_Firmicutes"/>
</dbReference>
<sequence>MIENKKSPTDPRILRTRQLIKNALVELLGEMDIKKITVNRLAERATINRVTFYLHYRDIPDMLEKMADDMIEEFSMVIKNTPAVGHTSSGEGNWKILENILEHIAKNGNFYKIILASKQIPIFRDRLLSFLKDMIVTKIDESKSHPYLLSQGIKVDILIWYNSSALIGTIISWLQNDMPYTPAFLTQQFSLLHLRGLNRES</sequence>
<dbReference type="PROSITE" id="PS50977">
    <property type="entry name" value="HTH_TETR_2"/>
    <property type="match status" value="1"/>
</dbReference>
<keyword evidence="1" id="KW-0678">Repressor</keyword>
<keyword evidence="2 3" id="KW-0238">DNA-binding</keyword>
<dbReference type="SUPFAM" id="SSF46689">
    <property type="entry name" value="Homeodomain-like"/>
    <property type="match status" value="1"/>
</dbReference>
<dbReference type="InterPro" id="IPR001647">
    <property type="entry name" value="HTH_TetR"/>
</dbReference>
<dbReference type="PANTHER" id="PTHR43479:SF23">
    <property type="entry name" value="HTH TETR-TYPE DOMAIN-CONTAINING PROTEIN"/>
    <property type="match status" value="1"/>
</dbReference>
<accession>A0A8J3ANY2</accession>
<dbReference type="InterPro" id="IPR009057">
    <property type="entry name" value="Homeodomain-like_sf"/>
</dbReference>
<dbReference type="GO" id="GO:0003677">
    <property type="term" value="F:DNA binding"/>
    <property type="evidence" value="ECO:0007669"/>
    <property type="project" value="UniProtKB-UniRule"/>
</dbReference>
<feature type="domain" description="HTH tetR-type" evidence="4">
    <location>
        <begin position="14"/>
        <end position="74"/>
    </location>
</feature>
<dbReference type="Proteomes" id="UP000626244">
    <property type="component" value="Unassembled WGS sequence"/>
</dbReference>
<proteinExistence type="predicted"/>
<comment type="caution">
    <text evidence="5">The sequence shown here is derived from an EMBL/GenBank/DDBJ whole genome shotgun (WGS) entry which is preliminary data.</text>
</comment>
<dbReference type="Gene3D" id="1.10.357.10">
    <property type="entry name" value="Tetracycline Repressor, domain 2"/>
    <property type="match status" value="1"/>
</dbReference>
<evidence type="ECO:0000313" key="6">
    <source>
        <dbReference type="Proteomes" id="UP000626244"/>
    </source>
</evidence>